<organism evidence="10 11">
    <name type="scientific">Candidatus Kaiserbacteria bacterium GW2011_GWA2_52_12</name>
    <dbReference type="NCBI Taxonomy" id="1618671"/>
    <lineage>
        <taxon>Bacteria</taxon>
        <taxon>Candidatus Kaiseribacteriota</taxon>
    </lineage>
</organism>
<comment type="subcellular location">
    <subcellularLocation>
        <location evidence="1 7">Cytoplasm</location>
    </subcellularLocation>
</comment>
<keyword evidence="3 7" id="KW-0963">Cytoplasm</keyword>
<dbReference type="EC" id="6.3.2.9" evidence="7"/>
<feature type="domain" description="Mur ligase central" evidence="9">
    <location>
        <begin position="124"/>
        <end position="240"/>
    </location>
</feature>
<comment type="pathway">
    <text evidence="2 7">Cell wall biogenesis; peptidoglycan biosynthesis.</text>
</comment>
<dbReference type="STRING" id="1618671.UY67_C0009G0012"/>
<dbReference type="Pfam" id="PF08245">
    <property type="entry name" value="Mur_ligase_M"/>
    <property type="match status" value="1"/>
</dbReference>
<keyword evidence="7" id="KW-0573">Peptidoglycan synthesis</keyword>
<feature type="binding site" evidence="7">
    <location>
        <begin position="126"/>
        <end position="132"/>
    </location>
    <ligand>
        <name>ATP</name>
        <dbReference type="ChEBI" id="CHEBI:30616"/>
    </ligand>
</feature>
<accession>A0A0G1WZP0</accession>
<dbReference type="GO" id="GO:0008764">
    <property type="term" value="F:UDP-N-acetylmuramoylalanine-D-glutamate ligase activity"/>
    <property type="evidence" value="ECO:0007669"/>
    <property type="project" value="UniProtKB-UniRule"/>
</dbReference>
<dbReference type="SUPFAM" id="SSF53623">
    <property type="entry name" value="MurD-like peptide ligases, catalytic domain"/>
    <property type="match status" value="1"/>
</dbReference>
<dbReference type="InterPro" id="IPR004101">
    <property type="entry name" value="Mur_ligase_C"/>
</dbReference>
<keyword evidence="7" id="KW-0961">Cell wall biogenesis/degradation</keyword>
<dbReference type="Gene3D" id="3.40.50.720">
    <property type="entry name" value="NAD(P)-binding Rossmann-like Domain"/>
    <property type="match status" value="1"/>
</dbReference>
<feature type="domain" description="Mur ligase C-terminal" evidence="8">
    <location>
        <begin position="309"/>
        <end position="423"/>
    </location>
</feature>
<proteinExistence type="inferred from homology"/>
<evidence type="ECO:0000256" key="4">
    <source>
        <dbReference type="ARBA" id="ARBA00022598"/>
    </source>
</evidence>
<reference evidence="10 11" key="1">
    <citation type="journal article" date="2015" name="Nature">
        <title>rRNA introns, odd ribosomes, and small enigmatic genomes across a large radiation of phyla.</title>
        <authorList>
            <person name="Brown C.T."/>
            <person name="Hug L.A."/>
            <person name="Thomas B.C."/>
            <person name="Sharon I."/>
            <person name="Castelle C.J."/>
            <person name="Singh A."/>
            <person name="Wilkins M.J."/>
            <person name="Williams K.H."/>
            <person name="Banfield J.F."/>
        </authorList>
    </citation>
    <scope>NUCLEOTIDE SEQUENCE [LARGE SCALE GENOMIC DNA]</scope>
</reference>
<name>A0A0G1WZP0_9BACT</name>
<dbReference type="GO" id="GO:0009252">
    <property type="term" value="P:peptidoglycan biosynthetic process"/>
    <property type="evidence" value="ECO:0007669"/>
    <property type="project" value="UniProtKB-UniRule"/>
</dbReference>
<dbReference type="SUPFAM" id="SSF53244">
    <property type="entry name" value="MurD-like peptide ligases, peptide-binding domain"/>
    <property type="match status" value="1"/>
</dbReference>
<evidence type="ECO:0000313" key="11">
    <source>
        <dbReference type="Proteomes" id="UP000034273"/>
    </source>
</evidence>
<dbReference type="InterPro" id="IPR036565">
    <property type="entry name" value="Mur-like_cat_sf"/>
</dbReference>
<keyword evidence="5 7" id="KW-0547">Nucleotide-binding</keyword>
<evidence type="ECO:0000313" key="10">
    <source>
        <dbReference type="EMBL" id="KKW24206.1"/>
    </source>
</evidence>
<keyword evidence="7" id="KW-0133">Cell shape</keyword>
<dbReference type="EMBL" id="LCQW01000009">
    <property type="protein sequence ID" value="KKW24206.1"/>
    <property type="molecule type" value="Genomic_DNA"/>
</dbReference>
<dbReference type="UniPathway" id="UPA00219"/>
<dbReference type="GO" id="GO:0005524">
    <property type="term" value="F:ATP binding"/>
    <property type="evidence" value="ECO:0007669"/>
    <property type="project" value="UniProtKB-UniRule"/>
</dbReference>
<keyword evidence="4 7" id="KW-0436">Ligase</keyword>
<dbReference type="Gene3D" id="3.40.1190.10">
    <property type="entry name" value="Mur-like, catalytic domain"/>
    <property type="match status" value="1"/>
</dbReference>
<evidence type="ECO:0000259" key="9">
    <source>
        <dbReference type="Pfam" id="PF08245"/>
    </source>
</evidence>
<protein>
    <recommendedName>
        <fullName evidence="7">UDP-N-acetylmuramoylalanine--D-glutamate ligase</fullName>
        <ecNumber evidence="7">6.3.2.9</ecNumber>
    </recommendedName>
    <alternativeName>
        <fullName evidence="7">D-glutamic acid-adding enzyme</fullName>
    </alternativeName>
    <alternativeName>
        <fullName evidence="7">UDP-N-acetylmuramoyl-L-alanyl-D-glutamate synthetase</fullName>
    </alternativeName>
</protein>
<dbReference type="GO" id="GO:0005737">
    <property type="term" value="C:cytoplasm"/>
    <property type="evidence" value="ECO:0007669"/>
    <property type="project" value="UniProtKB-SubCell"/>
</dbReference>
<evidence type="ECO:0000256" key="2">
    <source>
        <dbReference type="ARBA" id="ARBA00004752"/>
    </source>
</evidence>
<dbReference type="Proteomes" id="UP000034273">
    <property type="component" value="Unassembled WGS sequence"/>
</dbReference>
<evidence type="ECO:0000256" key="5">
    <source>
        <dbReference type="ARBA" id="ARBA00022741"/>
    </source>
</evidence>
<dbReference type="InterPro" id="IPR013221">
    <property type="entry name" value="Mur_ligase_cen"/>
</dbReference>
<keyword evidence="6 7" id="KW-0067">ATP-binding</keyword>
<dbReference type="SUPFAM" id="SSF51984">
    <property type="entry name" value="MurCD N-terminal domain"/>
    <property type="match status" value="1"/>
</dbReference>
<evidence type="ECO:0000256" key="6">
    <source>
        <dbReference type="ARBA" id="ARBA00022840"/>
    </source>
</evidence>
<dbReference type="GO" id="GO:0051301">
    <property type="term" value="P:cell division"/>
    <property type="evidence" value="ECO:0007669"/>
    <property type="project" value="UniProtKB-KW"/>
</dbReference>
<dbReference type="Pfam" id="PF02875">
    <property type="entry name" value="Mur_ligase_C"/>
    <property type="match status" value="1"/>
</dbReference>
<dbReference type="GO" id="GO:0008360">
    <property type="term" value="P:regulation of cell shape"/>
    <property type="evidence" value="ECO:0007669"/>
    <property type="project" value="UniProtKB-KW"/>
</dbReference>
<keyword evidence="7" id="KW-0131">Cell cycle</keyword>
<comment type="caution">
    <text evidence="10">The sequence shown here is derived from an EMBL/GenBank/DDBJ whole genome shotgun (WGS) entry which is preliminary data.</text>
</comment>
<dbReference type="Pfam" id="PF21799">
    <property type="entry name" value="MurD-like_N"/>
    <property type="match status" value="1"/>
</dbReference>
<comment type="function">
    <text evidence="7">Cell wall formation. Catalyzes the addition of glutamate to the nucleotide precursor UDP-N-acetylmuramoyl-L-alanine (UMA).</text>
</comment>
<dbReference type="InterPro" id="IPR005762">
    <property type="entry name" value="MurD"/>
</dbReference>
<evidence type="ECO:0000256" key="7">
    <source>
        <dbReference type="HAMAP-Rule" id="MF_00639"/>
    </source>
</evidence>
<dbReference type="GO" id="GO:0071555">
    <property type="term" value="P:cell wall organization"/>
    <property type="evidence" value="ECO:0007669"/>
    <property type="project" value="UniProtKB-KW"/>
</dbReference>
<comment type="similarity">
    <text evidence="7">Belongs to the MurCDEF family.</text>
</comment>
<gene>
    <name evidence="7" type="primary">murD</name>
    <name evidence="10" type="ORF">UY67_C0009G0012</name>
</gene>
<dbReference type="Gene3D" id="3.90.190.20">
    <property type="entry name" value="Mur ligase, C-terminal domain"/>
    <property type="match status" value="1"/>
</dbReference>
<evidence type="ECO:0000259" key="8">
    <source>
        <dbReference type="Pfam" id="PF02875"/>
    </source>
</evidence>
<comment type="catalytic activity">
    <reaction evidence="7">
        <text>UDP-N-acetyl-alpha-D-muramoyl-L-alanine + D-glutamate + ATP = UDP-N-acetyl-alpha-D-muramoyl-L-alanyl-D-glutamate + ADP + phosphate + H(+)</text>
        <dbReference type="Rhea" id="RHEA:16429"/>
        <dbReference type="ChEBI" id="CHEBI:15378"/>
        <dbReference type="ChEBI" id="CHEBI:29986"/>
        <dbReference type="ChEBI" id="CHEBI:30616"/>
        <dbReference type="ChEBI" id="CHEBI:43474"/>
        <dbReference type="ChEBI" id="CHEBI:83898"/>
        <dbReference type="ChEBI" id="CHEBI:83900"/>
        <dbReference type="ChEBI" id="CHEBI:456216"/>
        <dbReference type="EC" id="6.3.2.9"/>
    </reaction>
</comment>
<dbReference type="HAMAP" id="MF_00639">
    <property type="entry name" value="MurD"/>
    <property type="match status" value="1"/>
</dbReference>
<keyword evidence="7" id="KW-0132">Cell division</keyword>
<sequence length="447" mass="48241">MTGYERMFRGKKITVLGLGLLGRGVGDVEFLAKCGAEVVVTDQKSEKELAESVAQLSHFKNITFHLGGHAREDFEHCDTVLKAAGVRLDSPEVAAARAAHIPVVMSTALFAKHAMEAGAKIIGVTGTRGKSTIAHLIFHVLQKSAPRQSSGRERQVFLGGNIRGISTLAMLPDIQKDDIVVLELDSWQLQGFGELQISPRIAIMTNLMQDHQNYYPDMETYFADKANIFRYHHQGDTLICGPGVAQRVSDAKPLAAPMTPVALPDDWRLKIIGQHNRDNAALAAAALTAAGLSASEVRDGMESFEGVEGRLQFVREVRGVKIYNDNNATTPEATVAALRALNVGLTKSHIVLITGGSDKGLDTSELVHAIRAYAKKVVFLGGTGTDTIKNNFPDAPIVDSLAKALEAAMAISSPGDTILFSPAFASFGMFKNEYDRNDQFITLVTSL</sequence>
<evidence type="ECO:0000256" key="3">
    <source>
        <dbReference type="ARBA" id="ARBA00022490"/>
    </source>
</evidence>
<dbReference type="AlphaFoldDB" id="A0A0G1WZP0"/>
<dbReference type="PANTHER" id="PTHR43692:SF1">
    <property type="entry name" value="UDP-N-ACETYLMURAMOYLALANINE--D-GLUTAMATE LIGASE"/>
    <property type="match status" value="1"/>
</dbReference>
<dbReference type="PANTHER" id="PTHR43692">
    <property type="entry name" value="UDP-N-ACETYLMURAMOYLALANINE--D-GLUTAMATE LIGASE"/>
    <property type="match status" value="1"/>
</dbReference>
<evidence type="ECO:0000256" key="1">
    <source>
        <dbReference type="ARBA" id="ARBA00004496"/>
    </source>
</evidence>
<dbReference type="InterPro" id="IPR036615">
    <property type="entry name" value="Mur_ligase_C_dom_sf"/>
</dbReference>